<sequence length="183" mass="20451">MVVKGVCPEICQLAALGGGSNGASLPQCIQNQDPYLSASLPGGTAERAVRSALPRIGMQEPGQALGQEAEGDGALAMGDEQVRDILRFPGPSSKSRKRVHKKGKKKGKTVSMLAADERLLTSAEMLAEMRELEEEKQRKERERQERALERERKAEEKKETEKRKAEERKRKEAEREGKRRRET</sequence>
<dbReference type="EMBL" id="DF237002">
    <property type="protein sequence ID" value="GAQ80423.1"/>
    <property type="molecule type" value="Genomic_DNA"/>
</dbReference>
<proteinExistence type="predicted"/>
<feature type="compositionally biased region" description="Basic residues" evidence="1">
    <location>
        <begin position="94"/>
        <end position="108"/>
    </location>
</feature>
<protein>
    <submittedName>
        <fullName evidence="2">Uncharacterized protein</fullName>
    </submittedName>
</protein>
<reference evidence="2 3" key="1">
    <citation type="journal article" date="2014" name="Nat. Commun.">
        <title>Klebsormidium flaccidum genome reveals primary factors for plant terrestrial adaptation.</title>
        <authorList>
            <person name="Hori K."/>
            <person name="Maruyama F."/>
            <person name="Fujisawa T."/>
            <person name="Togashi T."/>
            <person name="Yamamoto N."/>
            <person name="Seo M."/>
            <person name="Sato S."/>
            <person name="Yamada T."/>
            <person name="Mori H."/>
            <person name="Tajima N."/>
            <person name="Moriyama T."/>
            <person name="Ikeuchi M."/>
            <person name="Watanabe M."/>
            <person name="Wada H."/>
            <person name="Kobayashi K."/>
            <person name="Saito M."/>
            <person name="Masuda T."/>
            <person name="Sasaki-Sekimoto Y."/>
            <person name="Mashiguchi K."/>
            <person name="Awai K."/>
            <person name="Shimojima M."/>
            <person name="Masuda S."/>
            <person name="Iwai M."/>
            <person name="Nobusawa T."/>
            <person name="Narise T."/>
            <person name="Kondo S."/>
            <person name="Saito H."/>
            <person name="Sato R."/>
            <person name="Murakawa M."/>
            <person name="Ihara Y."/>
            <person name="Oshima-Yamada Y."/>
            <person name="Ohtaka K."/>
            <person name="Satoh M."/>
            <person name="Sonobe K."/>
            <person name="Ishii M."/>
            <person name="Ohtani R."/>
            <person name="Kanamori-Sato M."/>
            <person name="Honoki R."/>
            <person name="Miyazaki D."/>
            <person name="Mochizuki H."/>
            <person name="Umetsu J."/>
            <person name="Higashi K."/>
            <person name="Shibata D."/>
            <person name="Kamiya Y."/>
            <person name="Sato N."/>
            <person name="Nakamura Y."/>
            <person name="Tabata S."/>
            <person name="Ida S."/>
            <person name="Kurokawa K."/>
            <person name="Ohta H."/>
        </authorList>
    </citation>
    <scope>NUCLEOTIDE SEQUENCE [LARGE SCALE GENOMIC DNA]</scope>
    <source>
        <strain evidence="2 3">NIES-2285</strain>
    </source>
</reference>
<keyword evidence="3" id="KW-1185">Reference proteome</keyword>
<accession>A0A1Y1HQR5</accession>
<evidence type="ECO:0000313" key="3">
    <source>
        <dbReference type="Proteomes" id="UP000054558"/>
    </source>
</evidence>
<feature type="region of interest" description="Disordered" evidence="1">
    <location>
        <begin position="131"/>
        <end position="183"/>
    </location>
</feature>
<gene>
    <name evidence="2" type="ORF">KFL_000530480</name>
</gene>
<dbReference type="AlphaFoldDB" id="A0A1Y1HQR5"/>
<evidence type="ECO:0000256" key="1">
    <source>
        <dbReference type="SAM" id="MobiDB-lite"/>
    </source>
</evidence>
<evidence type="ECO:0000313" key="2">
    <source>
        <dbReference type="EMBL" id="GAQ80423.1"/>
    </source>
</evidence>
<feature type="region of interest" description="Disordered" evidence="1">
    <location>
        <begin position="86"/>
        <end position="117"/>
    </location>
</feature>
<organism evidence="2 3">
    <name type="scientific">Klebsormidium nitens</name>
    <name type="common">Green alga</name>
    <name type="synonym">Ulothrix nitens</name>
    <dbReference type="NCBI Taxonomy" id="105231"/>
    <lineage>
        <taxon>Eukaryota</taxon>
        <taxon>Viridiplantae</taxon>
        <taxon>Streptophyta</taxon>
        <taxon>Klebsormidiophyceae</taxon>
        <taxon>Klebsormidiales</taxon>
        <taxon>Klebsormidiaceae</taxon>
        <taxon>Klebsormidium</taxon>
    </lineage>
</organism>
<dbReference type="Proteomes" id="UP000054558">
    <property type="component" value="Unassembled WGS sequence"/>
</dbReference>
<name>A0A1Y1HQR5_KLENI</name>